<gene>
    <name evidence="1" type="ORF">EVC06_100</name>
</gene>
<dbReference type="Proteomes" id="UP000646667">
    <property type="component" value="Segment"/>
</dbReference>
<evidence type="ECO:0000313" key="1">
    <source>
        <dbReference type="EMBL" id="QIG73875.1"/>
    </source>
</evidence>
<accession>A0A7S5UX13</accession>
<keyword evidence="2" id="KW-1185">Reference proteome</keyword>
<name>A0A7S5UX13_9CAUD</name>
<organism evidence="1 2">
    <name type="scientific">Rhizobium phage RHph_N34</name>
    <dbReference type="NCBI Taxonomy" id="2509586"/>
    <lineage>
        <taxon>Viruses</taxon>
        <taxon>Duplodnaviria</taxon>
        <taxon>Heunggongvirae</taxon>
        <taxon>Uroviricota</taxon>
        <taxon>Caudoviricetes</taxon>
        <taxon>Pootjesviridae</taxon>
        <taxon>Staniewskivirinae</taxon>
        <taxon>Trinifflemingvirus</taxon>
        <taxon>Trinifflemingvirus N34</taxon>
    </lineage>
</organism>
<sequence length="101" mass="11754">MFYIVQNLKAKREECDLNPHPVFGNPYVDQIGVRSYHYGNTPSFLLVPINQLKQTHDVWNFETREEAEEAVNSMNGNTSHDLEVREGEFVWSKAVKKMRAL</sequence>
<proteinExistence type="predicted"/>
<protein>
    <submittedName>
        <fullName evidence="1">Uncharacterized protein</fullName>
    </submittedName>
</protein>
<evidence type="ECO:0000313" key="2">
    <source>
        <dbReference type="Proteomes" id="UP000646667"/>
    </source>
</evidence>
<dbReference type="EMBL" id="MN988534">
    <property type="protein sequence ID" value="QIG73875.1"/>
    <property type="molecule type" value="Genomic_DNA"/>
</dbReference>
<reference evidence="1 2" key="1">
    <citation type="submission" date="2020-01" db="EMBL/GenBank/DDBJ databases">
        <title>Patterns of diversity and host range of bacteriophage communities associated with bean-nodulatin bacteria.</title>
        <authorList>
            <person name="Vann Cauwenberghe J."/>
            <person name="Santamaria R.I."/>
            <person name="Bustos P."/>
            <person name="Juarez S."/>
            <person name="Gonzalez V."/>
        </authorList>
    </citation>
    <scope>NUCLEOTIDE SEQUENCE [LARGE SCALE GENOMIC DNA]</scope>
    <source>
        <strain evidence="2">RHph</strain>
    </source>
</reference>